<comment type="caution">
    <text evidence="21">The sequence shown here is derived from an EMBL/GenBank/DDBJ whole genome shotgun (WGS) entry which is preliminary data.</text>
</comment>
<reference evidence="21 22" key="1">
    <citation type="submission" date="2019-01" db="EMBL/GenBank/DDBJ databases">
        <title>Draft Genome and Complete Hox-Cluster Characterization of the Sterlet Sturgeon (Acipenser ruthenus).</title>
        <authorList>
            <person name="Wei Q."/>
        </authorList>
    </citation>
    <scope>NUCLEOTIDE SEQUENCE [LARGE SCALE GENOMIC DNA]</scope>
    <source>
        <strain evidence="21">WHYD16114868_AA</strain>
        <tissue evidence="21">Blood</tissue>
    </source>
</reference>
<keyword evidence="8" id="KW-0863">Zinc-finger</keyword>
<feature type="binding site" evidence="16">
    <location>
        <position position="256"/>
    </location>
    <ligand>
        <name>ATP</name>
        <dbReference type="ChEBI" id="CHEBI:30616"/>
    </ligand>
</feature>
<feature type="domain" description="Phorbol-ester/DAG-type" evidence="19">
    <location>
        <begin position="76"/>
        <end position="122"/>
    </location>
</feature>
<keyword evidence="16" id="KW-0547">Nucleotide-binding</keyword>
<evidence type="ECO:0000256" key="1">
    <source>
        <dbReference type="ARBA" id="ARBA00004236"/>
    </source>
</evidence>
<evidence type="ECO:0000259" key="18">
    <source>
        <dbReference type="PROSITE" id="PS50011"/>
    </source>
</evidence>
<dbReference type="Pfam" id="PF07714">
    <property type="entry name" value="PK_Tyr_Ser-Thr"/>
    <property type="match status" value="1"/>
</dbReference>
<dbReference type="FunFam" id="3.10.20.90:FF:000015">
    <property type="entry name" value="B-Raf proto-oncogene serine/threonine-protein kinase"/>
    <property type="match status" value="1"/>
</dbReference>
<dbReference type="PRINTS" id="PR00008">
    <property type="entry name" value="DAGPEDOMAIN"/>
</dbReference>
<dbReference type="InterPro" id="IPR003116">
    <property type="entry name" value="RBD_dom"/>
</dbReference>
<comment type="similarity">
    <text evidence="2">Belongs to the protein kinase superfamily. TKL Ser/Thr protein kinase family. RAF subfamily.</text>
</comment>
<keyword evidence="11" id="KW-0472">Membrane</keyword>
<keyword evidence="5" id="KW-0597">Phosphoprotein</keyword>
<evidence type="ECO:0000256" key="11">
    <source>
        <dbReference type="ARBA" id="ARBA00023136"/>
    </source>
</evidence>
<keyword evidence="22" id="KW-1185">Reference proteome</keyword>
<dbReference type="PROSITE" id="PS00107">
    <property type="entry name" value="PROTEIN_KINASE_ATP"/>
    <property type="match status" value="1"/>
</dbReference>
<evidence type="ECO:0000256" key="5">
    <source>
        <dbReference type="ARBA" id="ARBA00022553"/>
    </source>
</evidence>
<dbReference type="SMART" id="SM00109">
    <property type="entry name" value="C1"/>
    <property type="match status" value="1"/>
</dbReference>
<keyword evidence="6" id="KW-0808">Transferase</keyword>
<dbReference type="SUPFAM" id="SSF54236">
    <property type="entry name" value="Ubiquitin-like"/>
    <property type="match status" value="1"/>
</dbReference>
<evidence type="ECO:0000313" key="22">
    <source>
        <dbReference type="Proteomes" id="UP000289886"/>
    </source>
</evidence>
<dbReference type="EC" id="2.7.11.1" evidence="3"/>
<feature type="region of interest" description="Disordered" evidence="17">
    <location>
        <begin position="188"/>
        <end position="213"/>
    </location>
</feature>
<dbReference type="PANTHER" id="PTHR44329">
    <property type="entry name" value="SERINE/THREONINE-PROTEIN KINASE TNNI3K-RELATED"/>
    <property type="match status" value="1"/>
</dbReference>
<dbReference type="InterPro" id="IPR046349">
    <property type="entry name" value="C1-like_sf"/>
</dbReference>
<dbReference type="FunFam" id="3.30.60.20:FF:000004">
    <property type="entry name" value="B-Raf proto-oncogene serine/threonine-protein kinase"/>
    <property type="match status" value="1"/>
</dbReference>
<comment type="catalytic activity">
    <reaction evidence="14">
        <text>L-threonyl-[protein] + ATP = O-phospho-L-threonyl-[protein] + ADP + H(+)</text>
        <dbReference type="Rhea" id="RHEA:46608"/>
        <dbReference type="Rhea" id="RHEA-COMP:11060"/>
        <dbReference type="Rhea" id="RHEA-COMP:11605"/>
        <dbReference type="ChEBI" id="CHEBI:15378"/>
        <dbReference type="ChEBI" id="CHEBI:30013"/>
        <dbReference type="ChEBI" id="CHEBI:30616"/>
        <dbReference type="ChEBI" id="CHEBI:61977"/>
        <dbReference type="ChEBI" id="CHEBI:456216"/>
        <dbReference type="EC" id="2.7.11.1"/>
    </reaction>
    <physiologicalReaction direction="left-to-right" evidence="14">
        <dbReference type="Rhea" id="RHEA:46609"/>
    </physiologicalReaction>
</comment>
<keyword evidence="10" id="KW-0862">Zinc</keyword>
<dbReference type="InterPro" id="IPR020454">
    <property type="entry name" value="DAG/PE-bd"/>
</dbReference>
<dbReference type="PROSITE" id="PS50011">
    <property type="entry name" value="PROTEIN_KINASE_DOM"/>
    <property type="match status" value="1"/>
</dbReference>
<evidence type="ECO:0000256" key="17">
    <source>
        <dbReference type="SAM" id="MobiDB-lite"/>
    </source>
</evidence>
<dbReference type="AlphaFoldDB" id="A0A444UVB7"/>
<evidence type="ECO:0000256" key="12">
    <source>
        <dbReference type="ARBA" id="ARBA00040839"/>
    </source>
</evidence>
<feature type="domain" description="Protein kinase" evidence="18">
    <location>
        <begin position="230"/>
        <end position="309"/>
    </location>
</feature>
<evidence type="ECO:0000256" key="10">
    <source>
        <dbReference type="ARBA" id="ARBA00022833"/>
    </source>
</evidence>
<evidence type="ECO:0000256" key="3">
    <source>
        <dbReference type="ARBA" id="ARBA00012513"/>
    </source>
</evidence>
<gene>
    <name evidence="21" type="ORF">EOD39_20463</name>
</gene>
<dbReference type="InterPro" id="IPR051681">
    <property type="entry name" value="Ser/Thr_Kinases-Pseudokinases"/>
</dbReference>
<evidence type="ECO:0000256" key="14">
    <source>
        <dbReference type="ARBA" id="ARBA00048659"/>
    </source>
</evidence>
<dbReference type="PROSITE" id="PS50898">
    <property type="entry name" value="RBD"/>
    <property type="match status" value="1"/>
</dbReference>
<comment type="catalytic activity">
    <reaction evidence="15">
        <text>L-seryl-[protein] + ATP = O-phospho-L-seryl-[protein] + ADP + H(+)</text>
        <dbReference type="Rhea" id="RHEA:17989"/>
        <dbReference type="Rhea" id="RHEA-COMP:9863"/>
        <dbReference type="Rhea" id="RHEA-COMP:11604"/>
        <dbReference type="ChEBI" id="CHEBI:15378"/>
        <dbReference type="ChEBI" id="CHEBI:29999"/>
        <dbReference type="ChEBI" id="CHEBI:30616"/>
        <dbReference type="ChEBI" id="CHEBI:83421"/>
        <dbReference type="ChEBI" id="CHEBI:456216"/>
        <dbReference type="EC" id="2.7.11.1"/>
    </reaction>
    <physiologicalReaction direction="left-to-right" evidence="15">
        <dbReference type="Rhea" id="RHEA:17990"/>
    </physiologicalReaction>
</comment>
<name>A0A444UVB7_ACIRT</name>
<comment type="subcellular location">
    <subcellularLocation>
        <location evidence="1">Cell membrane</location>
    </subcellularLocation>
</comment>
<dbReference type="PROSITE" id="PS50081">
    <property type="entry name" value="ZF_DAG_PE_2"/>
    <property type="match status" value="1"/>
</dbReference>
<dbReference type="SUPFAM" id="SSF57889">
    <property type="entry name" value="Cysteine-rich domain"/>
    <property type="match status" value="1"/>
</dbReference>
<dbReference type="PROSITE" id="PS00479">
    <property type="entry name" value="ZF_DAG_PE_1"/>
    <property type="match status" value="1"/>
</dbReference>
<feature type="compositionally biased region" description="Polar residues" evidence="17">
    <location>
        <begin position="188"/>
        <end position="210"/>
    </location>
</feature>
<evidence type="ECO:0000259" key="19">
    <source>
        <dbReference type="PROSITE" id="PS50081"/>
    </source>
</evidence>
<dbReference type="GO" id="GO:0005524">
    <property type="term" value="F:ATP binding"/>
    <property type="evidence" value="ECO:0007669"/>
    <property type="project" value="UniProtKB-UniRule"/>
</dbReference>
<organism evidence="21 22">
    <name type="scientific">Acipenser ruthenus</name>
    <name type="common">Sterlet sturgeon</name>
    <dbReference type="NCBI Taxonomy" id="7906"/>
    <lineage>
        <taxon>Eukaryota</taxon>
        <taxon>Metazoa</taxon>
        <taxon>Chordata</taxon>
        <taxon>Craniata</taxon>
        <taxon>Vertebrata</taxon>
        <taxon>Euteleostomi</taxon>
        <taxon>Actinopterygii</taxon>
        <taxon>Chondrostei</taxon>
        <taxon>Acipenseriformes</taxon>
        <taxon>Acipenseridae</taxon>
        <taxon>Acipenser</taxon>
    </lineage>
</organism>
<evidence type="ECO:0000256" key="15">
    <source>
        <dbReference type="ARBA" id="ARBA00048977"/>
    </source>
</evidence>
<feature type="domain" description="RBD" evidence="20">
    <location>
        <begin position="1"/>
        <end position="69"/>
    </location>
</feature>
<evidence type="ECO:0000256" key="2">
    <source>
        <dbReference type="ARBA" id="ARBA00010507"/>
    </source>
</evidence>
<dbReference type="SUPFAM" id="SSF56112">
    <property type="entry name" value="Protein kinase-like (PK-like)"/>
    <property type="match status" value="1"/>
</dbReference>
<dbReference type="Pfam" id="PF02196">
    <property type="entry name" value="RBD"/>
    <property type="match status" value="1"/>
</dbReference>
<evidence type="ECO:0000256" key="4">
    <source>
        <dbReference type="ARBA" id="ARBA00022475"/>
    </source>
</evidence>
<dbReference type="InterPro" id="IPR000719">
    <property type="entry name" value="Prot_kinase_dom"/>
</dbReference>
<keyword evidence="7" id="KW-0479">Metal-binding</keyword>
<dbReference type="GO" id="GO:0008270">
    <property type="term" value="F:zinc ion binding"/>
    <property type="evidence" value="ECO:0007669"/>
    <property type="project" value="UniProtKB-KW"/>
</dbReference>
<evidence type="ECO:0000256" key="7">
    <source>
        <dbReference type="ARBA" id="ARBA00022723"/>
    </source>
</evidence>
<keyword evidence="4" id="KW-1003">Cell membrane</keyword>
<dbReference type="GO" id="GO:0004709">
    <property type="term" value="F:MAP kinase kinase kinase activity"/>
    <property type="evidence" value="ECO:0007669"/>
    <property type="project" value="TreeGrafter"/>
</dbReference>
<evidence type="ECO:0000256" key="8">
    <source>
        <dbReference type="ARBA" id="ARBA00022771"/>
    </source>
</evidence>
<dbReference type="InterPro" id="IPR002219">
    <property type="entry name" value="PKC_DAG/PE"/>
</dbReference>
<dbReference type="InterPro" id="IPR017441">
    <property type="entry name" value="Protein_kinase_ATP_BS"/>
</dbReference>
<evidence type="ECO:0000256" key="13">
    <source>
        <dbReference type="ARBA" id="ARBA00042977"/>
    </source>
</evidence>
<dbReference type="InterPro" id="IPR029071">
    <property type="entry name" value="Ubiquitin-like_domsf"/>
</dbReference>
<dbReference type="InterPro" id="IPR001245">
    <property type="entry name" value="Ser-Thr/Tyr_kinase_cat_dom"/>
</dbReference>
<dbReference type="CDD" id="cd20870">
    <property type="entry name" value="C1_A_C-Raf"/>
    <property type="match status" value="1"/>
</dbReference>
<dbReference type="GO" id="GO:0005886">
    <property type="term" value="C:plasma membrane"/>
    <property type="evidence" value="ECO:0007669"/>
    <property type="project" value="UniProtKB-SubCell"/>
</dbReference>
<evidence type="ECO:0000313" key="21">
    <source>
        <dbReference type="EMBL" id="RXM92121.1"/>
    </source>
</evidence>
<dbReference type="InterPro" id="IPR011009">
    <property type="entry name" value="Kinase-like_dom_sf"/>
</dbReference>
<sequence length="309" mass="35268">MLFRTAKVNVRPGMTLHDCLIKALKVRGLQPQCCAVFRLHHGQRSRNSRMDWNTDATSLIGEELLVEVLDHVPLTTHNFVRKTFLKLAFCDICQKFLLNGFRCQTCGYKFHEHCSTKVPTMCVDWSNIRQLLLCPTPGESGGPSLPPLSSRRMRESLSRFPVSSQHRHSTPYAFNDLTAYRPTDCSLSQRQRSTSTPNVHMVSTTMPVDSSRQRGERDSSYYWEIEANEVMLLSRIGSGSFGTVYKGKWHGDVAVKILKVTDPTPEQFQAFRNEVAVLRLIQIIQRCALLAVTMYTDCEQDPLPKRWKS</sequence>
<protein>
    <recommendedName>
        <fullName evidence="12">RAF proto-oncogene serine/threonine-protein kinase</fullName>
        <ecNumber evidence="3">2.7.11.1</ecNumber>
    </recommendedName>
    <alternativeName>
        <fullName evidence="13">Raf-1</fullName>
    </alternativeName>
</protein>
<dbReference type="Gene3D" id="3.10.20.90">
    <property type="entry name" value="Phosphatidylinositol 3-kinase Catalytic Subunit, Chain A, domain 1"/>
    <property type="match status" value="1"/>
</dbReference>
<evidence type="ECO:0000256" key="9">
    <source>
        <dbReference type="ARBA" id="ARBA00022777"/>
    </source>
</evidence>
<evidence type="ECO:0000256" key="16">
    <source>
        <dbReference type="PROSITE-ProRule" id="PRU10141"/>
    </source>
</evidence>
<keyword evidence="9 21" id="KW-0418">Kinase</keyword>
<proteinExistence type="inferred from homology"/>
<keyword evidence="16" id="KW-0067">ATP-binding</keyword>
<dbReference type="GO" id="GO:0005739">
    <property type="term" value="C:mitochondrion"/>
    <property type="evidence" value="ECO:0007669"/>
    <property type="project" value="TreeGrafter"/>
</dbReference>
<evidence type="ECO:0000259" key="20">
    <source>
        <dbReference type="PROSITE" id="PS50898"/>
    </source>
</evidence>
<evidence type="ECO:0000256" key="6">
    <source>
        <dbReference type="ARBA" id="ARBA00022679"/>
    </source>
</evidence>
<dbReference type="GO" id="GO:0005829">
    <property type="term" value="C:cytosol"/>
    <property type="evidence" value="ECO:0007669"/>
    <property type="project" value="TreeGrafter"/>
</dbReference>
<dbReference type="Gene3D" id="3.30.200.20">
    <property type="entry name" value="Phosphorylase Kinase, domain 1"/>
    <property type="match status" value="1"/>
</dbReference>
<dbReference type="EMBL" id="SCEB01006946">
    <property type="protein sequence ID" value="RXM92121.1"/>
    <property type="molecule type" value="Genomic_DNA"/>
</dbReference>
<accession>A0A444UVB7</accession>
<dbReference type="Proteomes" id="UP000289886">
    <property type="component" value="Unassembled WGS sequence"/>
</dbReference>
<dbReference type="PANTHER" id="PTHR44329:SF22">
    <property type="entry name" value="RAF PROTO-ONCOGENE SERINE_THREONINE-PROTEIN KINASE"/>
    <property type="match status" value="1"/>
</dbReference>
<dbReference type="SMART" id="SM00455">
    <property type="entry name" value="RBD"/>
    <property type="match status" value="1"/>
</dbReference>
<dbReference type="Pfam" id="PF00130">
    <property type="entry name" value="C1_1"/>
    <property type="match status" value="1"/>
</dbReference>
<dbReference type="Gene3D" id="3.30.60.20">
    <property type="match status" value="1"/>
</dbReference>